<dbReference type="PANTHER" id="PTHR19367:SF45">
    <property type="entry name" value="IG-LIKE DOMAIN-CONTAINING PROTEIN"/>
    <property type="match status" value="1"/>
</dbReference>
<reference evidence="13" key="2">
    <citation type="submission" date="2025-09" db="UniProtKB">
        <authorList>
            <consortium name="Ensembl"/>
        </authorList>
    </citation>
    <scope>IDENTIFICATION</scope>
    <source>
        <strain evidence="13">Glennie</strain>
    </source>
</reference>
<dbReference type="GO" id="GO:0019814">
    <property type="term" value="C:immunoglobulin complex"/>
    <property type="evidence" value="ECO:0000318"/>
    <property type="project" value="GO_Central"/>
</dbReference>
<evidence type="ECO:0000256" key="5">
    <source>
        <dbReference type="ARBA" id="ARBA00023130"/>
    </source>
</evidence>
<evidence type="ECO:0000256" key="8">
    <source>
        <dbReference type="ARBA" id="ARBA00023170"/>
    </source>
</evidence>
<evidence type="ECO:0000259" key="12">
    <source>
        <dbReference type="PROSITE" id="PS50835"/>
    </source>
</evidence>
<organism evidence="13 14">
    <name type="scientific">Ornithorhynchus anatinus</name>
    <name type="common">Duckbill platypus</name>
    <dbReference type="NCBI Taxonomy" id="9258"/>
    <lineage>
        <taxon>Eukaryota</taxon>
        <taxon>Metazoa</taxon>
        <taxon>Chordata</taxon>
        <taxon>Craniata</taxon>
        <taxon>Vertebrata</taxon>
        <taxon>Euteleostomi</taxon>
        <taxon>Mammalia</taxon>
        <taxon>Monotremata</taxon>
        <taxon>Ornithorhynchidae</taxon>
        <taxon>Ornithorhynchus</taxon>
    </lineage>
</organism>
<dbReference type="InterPro" id="IPR007110">
    <property type="entry name" value="Ig-like_dom"/>
</dbReference>
<proteinExistence type="predicted"/>
<evidence type="ECO:0000256" key="1">
    <source>
        <dbReference type="ARBA" id="ARBA00004236"/>
    </source>
</evidence>
<evidence type="ECO:0000256" key="2">
    <source>
        <dbReference type="ARBA" id="ARBA00022475"/>
    </source>
</evidence>
<dbReference type="InterPro" id="IPR036179">
    <property type="entry name" value="Ig-like_dom_sf"/>
</dbReference>
<dbReference type="GO" id="GO:0042101">
    <property type="term" value="C:T cell receptor complex"/>
    <property type="evidence" value="ECO:0007669"/>
    <property type="project" value="UniProtKB-KW"/>
</dbReference>
<keyword evidence="3 11" id="KW-0732">Signal</keyword>
<dbReference type="OMA" id="YETSEYS"/>
<dbReference type="PROSITE" id="PS50835">
    <property type="entry name" value="IG_LIKE"/>
    <property type="match status" value="1"/>
</dbReference>
<keyword evidence="4" id="KW-0391">Immunity</keyword>
<dbReference type="Pfam" id="PF07686">
    <property type="entry name" value="V-set"/>
    <property type="match status" value="1"/>
</dbReference>
<evidence type="ECO:0000313" key="14">
    <source>
        <dbReference type="Proteomes" id="UP000002279"/>
    </source>
</evidence>
<keyword evidence="5" id="KW-1064">Adaptive immunity</keyword>
<keyword evidence="8" id="KW-0675">Receptor</keyword>
<dbReference type="GO" id="GO:0002250">
    <property type="term" value="P:adaptive immune response"/>
    <property type="evidence" value="ECO:0007669"/>
    <property type="project" value="UniProtKB-KW"/>
</dbReference>
<dbReference type="GeneTree" id="ENSGT00940000163507"/>
<evidence type="ECO:0000256" key="6">
    <source>
        <dbReference type="ARBA" id="ARBA00023136"/>
    </source>
</evidence>
<keyword evidence="2" id="KW-1003">Cell membrane</keyword>
<accession>A0A6I8N521</accession>
<keyword evidence="6" id="KW-0472">Membrane</keyword>
<evidence type="ECO:0000313" key="13">
    <source>
        <dbReference type="Ensembl" id="ENSOANP00000035925.1"/>
    </source>
</evidence>
<dbReference type="GO" id="GO:0006955">
    <property type="term" value="P:immune response"/>
    <property type="evidence" value="ECO:0000318"/>
    <property type="project" value="GO_Central"/>
</dbReference>
<dbReference type="InterPro" id="IPR013106">
    <property type="entry name" value="Ig_V-set"/>
</dbReference>
<dbReference type="PANTHER" id="PTHR19367">
    <property type="entry name" value="T-CELL RECEPTOR ALPHA CHAIN V REGION"/>
    <property type="match status" value="1"/>
</dbReference>
<evidence type="ECO:0000256" key="10">
    <source>
        <dbReference type="ARBA" id="ARBA00043266"/>
    </source>
</evidence>
<dbReference type="Bgee" id="ENSOANG00000039820">
    <property type="expression patterns" value="Expressed in liver and 2 other cell types or tissues"/>
</dbReference>
<sequence length="127" mass="13998">SLILWEIPLGPILFSLFPAGSSVAQSVFQAQTAASGIVGQTLTLTCTYSTSKSSYNLFWYRQPPTGEMIYLLGQYSEDQNARTGRFSVSFLKAENSINLTITALEPGDSAVYFCTWGINLLREQLKV</sequence>
<evidence type="ECO:0000256" key="4">
    <source>
        <dbReference type="ARBA" id="ARBA00022859"/>
    </source>
</evidence>
<dbReference type="Proteomes" id="UP000002279">
    <property type="component" value="Unplaced"/>
</dbReference>
<keyword evidence="7" id="KW-1015">Disulfide bond</keyword>
<dbReference type="FunFam" id="2.60.40.10:FF:000878">
    <property type="entry name" value="T cell receptor alpha variable 38-1"/>
    <property type="match status" value="1"/>
</dbReference>
<dbReference type="InterPro" id="IPR003599">
    <property type="entry name" value="Ig_sub"/>
</dbReference>
<keyword evidence="14" id="KW-1185">Reference proteome</keyword>
<feature type="domain" description="Ig-like" evidence="12">
    <location>
        <begin position="18"/>
        <end position="115"/>
    </location>
</feature>
<reference evidence="13" key="1">
    <citation type="submission" date="2025-08" db="UniProtKB">
        <authorList>
            <consortium name="Ensembl"/>
        </authorList>
    </citation>
    <scope>IDENTIFICATION</scope>
    <source>
        <strain evidence="13">Glennie</strain>
    </source>
</reference>
<dbReference type="InterPro" id="IPR051287">
    <property type="entry name" value="TCR_variable_region"/>
</dbReference>
<evidence type="ECO:0000256" key="11">
    <source>
        <dbReference type="SAM" id="SignalP"/>
    </source>
</evidence>
<dbReference type="SMART" id="SM00406">
    <property type="entry name" value="IGv"/>
    <property type="match status" value="1"/>
</dbReference>
<dbReference type="SUPFAM" id="SSF48726">
    <property type="entry name" value="Immunoglobulin"/>
    <property type="match status" value="1"/>
</dbReference>
<dbReference type="SMART" id="SM00409">
    <property type="entry name" value="IG"/>
    <property type="match status" value="1"/>
</dbReference>
<feature type="signal peptide" evidence="11">
    <location>
        <begin position="1"/>
        <end position="24"/>
    </location>
</feature>
<dbReference type="Gene3D" id="2.60.40.10">
    <property type="entry name" value="Immunoglobulins"/>
    <property type="match status" value="1"/>
</dbReference>
<dbReference type="AlphaFoldDB" id="A0A6I8N521"/>
<dbReference type="Ensembl" id="ENSOANT00000067355.1">
    <property type="protein sequence ID" value="ENSOANP00000035925.1"/>
    <property type="gene ID" value="ENSOANG00000039820.1"/>
</dbReference>
<keyword evidence="9" id="KW-0393">Immunoglobulin domain</keyword>
<dbReference type="InterPro" id="IPR013783">
    <property type="entry name" value="Ig-like_fold"/>
</dbReference>
<keyword evidence="10" id="KW-1279">T cell receptor</keyword>
<name>A0A6I8N521_ORNAN</name>
<evidence type="ECO:0000256" key="7">
    <source>
        <dbReference type="ARBA" id="ARBA00023157"/>
    </source>
</evidence>
<evidence type="ECO:0000256" key="3">
    <source>
        <dbReference type="ARBA" id="ARBA00022729"/>
    </source>
</evidence>
<evidence type="ECO:0000256" key="9">
    <source>
        <dbReference type="ARBA" id="ARBA00023319"/>
    </source>
</evidence>
<comment type="subcellular location">
    <subcellularLocation>
        <location evidence="1">Cell membrane</location>
    </subcellularLocation>
</comment>
<protein>
    <recommendedName>
        <fullName evidence="12">Ig-like domain-containing protein</fullName>
    </recommendedName>
</protein>
<dbReference type="InParanoid" id="A0A6I8N521"/>
<feature type="chain" id="PRO_5026335934" description="Ig-like domain-containing protein" evidence="11">
    <location>
        <begin position="25"/>
        <end position="127"/>
    </location>
</feature>